<dbReference type="InterPro" id="IPR009663">
    <property type="entry name" value="PAP_PilO"/>
</dbReference>
<dbReference type="RefSeq" id="WP_151045194.1">
    <property type="nucleotide sequence ID" value="NZ_VZOT01000010.1"/>
</dbReference>
<feature type="coiled-coil region" evidence="1">
    <location>
        <begin position="209"/>
        <end position="236"/>
    </location>
</feature>
<dbReference type="Pfam" id="PF06864">
    <property type="entry name" value="PAP_PilO"/>
    <property type="match status" value="1"/>
</dbReference>
<gene>
    <name evidence="2" type="primary">pilO2</name>
    <name evidence="2" type="ORF">F7P80_12695</name>
</gene>
<sequence length="430" mass="47286">MLKHLDVPGYGQAIAGLDWLTLDGLESQGTEIRQLARSSNAAWQILWPAPVDEHEKRIAFVTKAESKAKPRSAAVLLTAAIPDSTFLSLITLDDPDSFWVFALAKGMPAKRMDFVGTVHDAMNLVRDFLTSQPSSQDLPVYTDQPELFLELPNRMDLRSMSVEILSHSIESQDYVKAAFKRYSPVSLPLVATLSLLAAAVVGYLVNDAHVQVQRKRDAAQARAQEQAQNLVRLQQAIDAGINLAMPIDVLKEYTDSLYKLPVAIGGWRLAGVVCQASQCMARYSAQPLATWLSYSQLKPAQWPEPELGSDIDQIEQPIPVALAHTTPRKLEQLQLRSRLNFEIGNLAQVARLVGVSLETPSTWENVTPATGPGAETVQVPVRASFTATGPAYLLRDFARRLPPTIGITEVSFFLKDTTTFALKGEAYARP</sequence>
<keyword evidence="1" id="KW-0175">Coiled coil</keyword>
<protein>
    <submittedName>
        <fullName evidence="2">Type 4b pilus protein PilO2</fullName>
    </submittedName>
</protein>
<evidence type="ECO:0000313" key="2">
    <source>
        <dbReference type="EMBL" id="KAB0585777.1"/>
    </source>
</evidence>
<name>A0A6A1R0H6_9BURK</name>
<organism evidence="2">
    <name type="scientific">Comamonas kerstersii</name>
    <dbReference type="NCBI Taxonomy" id="225992"/>
    <lineage>
        <taxon>Bacteria</taxon>
        <taxon>Pseudomonadati</taxon>
        <taxon>Pseudomonadota</taxon>
        <taxon>Betaproteobacteria</taxon>
        <taxon>Burkholderiales</taxon>
        <taxon>Comamonadaceae</taxon>
        <taxon>Comamonas</taxon>
    </lineage>
</organism>
<dbReference type="EMBL" id="VZOT01000010">
    <property type="protein sequence ID" value="KAB0585777.1"/>
    <property type="molecule type" value="Genomic_DNA"/>
</dbReference>
<dbReference type="AlphaFoldDB" id="A0A6A1R0H6"/>
<evidence type="ECO:0000256" key="1">
    <source>
        <dbReference type="SAM" id="Coils"/>
    </source>
</evidence>
<reference evidence="2" key="1">
    <citation type="submission" date="2019-09" db="EMBL/GenBank/DDBJ databases">
        <title>Draft genome sequences of 48 bacterial type strains from the CCUG.</title>
        <authorList>
            <person name="Tunovic T."/>
            <person name="Pineiro-Iglesias B."/>
            <person name="Unosson C."/>
            <person name="Inganas E."/>
            <person name="Ohlen M."/>
            <person name="Cardew S."/>
            <person name="Jensie-Markopoulos S."/>
            <person name="Salva-Serra F."/>
            <person name="Jaen-Luchoro D."/>
            <person name="Karlsson R."/>
            <person name="Svensson-Stadler L."/>
            <person name="Chun J."/>
            <person name="Moore E."/>
        </authorList>
    </citation>
    <scope>NUCLEOTIDE SEQUENCE</scope>
    <source>
        <strain evidence="2">CCUG 15333</strain>
    </source>
</reference>
<comment type="caution">
    <text evidence="2">The sequence shown here is derived from an EMBL/GenBank/DDBJ whole genome shotgun (WGS) entry which is preliminary data.</text>
</comment>
<proteinExistence type="predicted"/>
<accession>A0A6A1R0H6</accession>